<dbReference type="UniPathway" id="UPA00253">
    <property type="reaction ID" value="UER00334"/>
</dbReference>
<dbReference type="PROSITE" id="PS00920">
    <property type="entry name" value="NITRIL_CHT_1"/>
    <property type="match status" value="1"/>
</dbReference>
<dbReference type="PATRIC" id="fig|1685124.3.peg.164"/>
<dbReference type="GO" id="GO:0004359">
    <property type="term" value="F:glutaminase activity"/>
    <property type="evidence" value="ECO:0007669"/>
    <property type="project" value="InterPro"/>
</dbReference>
<dbReference type="PIRSF" id="PIRSF006630">
    <property type="entry name" value="NADS_GAT"/>
    <property type="match status" value="1"/>
</dbReference>
<dbReference type="InterPro" id="IPR022310">
    <property type="entry name" value="NAD/GMP_synthase"/>
</dbReference>
<protein>
    <recommendedName>
        <fullName evidence="8">Glutamine-dependent NAD(+) synthetase</fullName>
        <ecNumber evidence="8">6.3.5.1</ecNumber>
    </recommendedName>
    <alternativeName>
        <fullName evidence="8">NAD(+) synthase [glutamine-hydrolyzing]</fullName>
    </alternativeName>
</protein>
<evidence type="ECO:0000256" key="3">
    <source>
        <dbReference type="ARBA" id="ARBA00007145"/>
    </source>
</evidence>
<dbReference type="AlphaFoldDB" id="A0A0M0BYR3"/>
<feature type="active site" description="Nucleophile; for glutaminase activity" evidence="8">
    <location>
        <position position="151"/>
    </location>
</feature>
<comment type="catalytic activity">
    <reaction evidence="8">
        <text>deamido-NAD(+) + L-glutamine + ATP + H2O = L-glutamate + AMP + diphosphate + NAD(+) + H(+)</text>
        <dbReference type="Rhea" id="RHEA:24384"/>
        <dbReference type="ChEBI" id="CHEBI:15377"/>
        <dbReference type="ChEBI" id="CHEBI:15378"/>
        <dbReference type="ChEBI" id="CHEBI:29985"/>
        <dbReference type="ChEBI" id="CHEBI:30616"/>
        <dbReference type="ChEBI" id="CHEBI:33019"/>
        <dbReference type="ChEBI" id="CHEBI:57540"/>
        <dbReference type="ChEBI" id="CHEBI:58359"/>
        <dbReference type="ChEBI" id="CHEBI:58437"/>
        <dbReference type="ChEBI" id="CHEBI:456215"/>
        <dbReference type="EC" id="6.3.5.1"/>
    </reaction>
</comment>
<dbReference type="SUPFAM" id="SSF56317">
    <property type="entry name" value="Carbon-nitrogen hydrolase"/>
    <property type="match status" value="1"/>
</dbReference>
<evidence type="ECO:0000256" key="2">
    <source>
        <dbReference type="ARBA" id="ARBA00005859"/>
    </source>
</evidence>
<feature type="active site" description="Proton acceptor; for glutaminase activity" evidence="8">
    <location>
        <position position="41"/>
    </location>
</feature>
<evidence type="ECO:0000256" key="9">
    <source>
        <dbReference type="RuleBase" id="RU003811"/>
    </source>
</evidence>
<comment type="caution">
    <text evidence="8">Lacks conserved residue(s) required for the propagation of feature annotation.</text>
</comment>
<comment type="similarity">
    <text evidence="3 8">In the C-terminal section; belongs to the NAD synthetase family.</text>
</comment>
<feature type="binding site" evidence="8">
    <location>
        <position position="527"/>
    </location>
    <ligand>
        <name>deamido-NAD(+)</name>
        <dbReference type="ChEBI" id="CHEBI:58437"/>
        <note>ligand shared between two neighboring subunits</note>
    </ligand>
</feature>
<comment type="function">
    <text evidence="8">Catalyzes the ATP-dependent amidation of deamido-NAD to form NAD. Uses L-glutamine as a nitrogen source.</text>
</comment>
<keyword evidence="5 8" id="KW-0547">Nucleotide-binding</keyword>
<dbReference type="InterPro" id="IPR000132">
    <property type="entry name" value="Nitrilase/CN_hydratase_CS"/>
</dbReference>
<evidence type="ECO:0000256" key="7">
    <source>
        <dbReference type="ARBA" id="ARBA00023027"/>
    </source>
</evidence>
<dbReference type="GO" id="GO:0005737">
    <property type="term" value="C:cytoplasm"/>
    <property type="evidence" value="ECO:0007669"/>
    <property type="project" value="InterPro"/>
</dbReference>
<comment type="pathway">
    <text evidence="1 8">Cofactor biosynthesis; NAD(+) biosynthesis; NAD(+) from deamido-NAD(+) (L-Gln route): step 1/1.</text>
</comment>
<feature type="binding site" evidence="8">
    <location>
        <position position="187"/>
    </location>
    <ligand>
        <name>L-glutamine</name>
        <dbReference type="ChEBI" id="CHEBI:58359"/>
    </ligand>
</feature>
<dbReference type="EC" id="6.3.5.1" evidence="8"/>
<dbReference type="InterPro" id="IPR003694">
    <property type="entry name" value="NAD_synthase"/>
</dbReference>
<organism evidence="11 12">
    <name type="scientific">miscellaneous Crenarchaeota group-1 archaeon SG8-32-1</name>
    <dbReference type="NCBI Taxonomy" id="1685124"/>
    <lineage>
        <taxon>Archaea</taxon>
        <taxon>Candidatus Bathyarchaeota</taxon>
        <taxon>MCG-1</taxon>
    </lineage>
</organism>
<dbReference type="Proteomes" id="UP000037237">
    <property type="component" value="Unassembled WGS sequence"/>
</dbReference>
<evidence type="ECO:0000256" key="6">
    <source>
        <dbReference type="ARBA" id="ARBA00022840"/>
    </source>
</evidence>
<evidence type="ECO:0000313" key="12">
    <source>
        <dbReference type="Proteomes" id="UP000037237"/>
    </source>
</evidence>
<proteinExistence type="inferred from homology"/>
<evidence type="ECO:0000256" key="8">
    <source>
        <dbReference type="HAMAP-Rule" id="MF_02090"/>
    </source>
</evidence>
<feature type="binding site" evidence="8">
    <location>
        <position position="115"/>
    </location>
    <ligand>
        <name>L-glutamine</name>
        <dbReference type="ChEBI" id="CHEBI:58359"/>
    </ligand>
</feature>
<dbReference type="Gene3D" id="3.60.110.10">
    <property type="entry name" value="Carbon-nitrogen hydrolase"/>
    <property type="match status" value="1"/>
</dbReference>
<dbReference type="NCBIfam" id="NF010588">
    <property type="entry name" value="PRK13981.1"/>
    <property type="match status" value="1"/>
</dbReference>
<evidence type="ECO:0000259" key="10">
    <source>
        <dbReference type="PROSITE" id="PS50263"/>
    </source>
</evidence>
<feature type="binding site" evidence="8">
    <location>
        <position position="413"/>
    </location>
    <ligand>
        <name>ATP</name>
        <dbReference type="ChEBI" id="CHEBI:30616"/>
    </ligand>
</feature>
<dbReference type="GO" id="GO:0009435">
    <property type="term" value="P:NAD+ biosynthetic process"/>
    <property type="evidence" value="ECO:0007669"/>
    <property type="project" value="UniProtKB-UniRule"/>
</dbReference>
<dbReference type="InterPro" id="IPR036526">
    <property type="entry name" value="C-N_Hydrolase_sf"/>
</dbReference>
<accession>A0A0M0BYR3</accession>
<dbReference type="InterPro" id="IPR003010">
    <property type="entry name" value="C-N_Hydrolase"/>
</dbReference>
<dbReference type="GO" id="GO:0008795">
    <property type="term" value="F:NAD+ synthase activity"/>
    <property type="evidence" value="ECO:0007669"/>
    <property type="project" value="UniProtKB-UniRule"/>
</dbReference>
<feature type="binding site" evidence="8">
    <location>
        <position position="418"/>
    </location>
    <ligand>
        <name>deamido-NAD(+)</name>
        <dbReference type="ChEBI" id="CHEBI:58437"/>
        <note>ligand shared between two neighboring subunits</note>
    </ligand>
</feature>
<dbReference type="CDD" id="cd00553">
    <property type="entry name" value="NAD_synthase"/>
    <property type="match status" value="1"/>
</dbReference>
<evidence type="ECO:0000256" key="4">
    <source>
        <dbReference type="ARBA" id="ARBA00022598"/>
    </source>
</evidence>
<feature type="binding site" evidence="8">
    <location>
        <begin position="293"/>
        <end position="300"/>
    </location>
    <ligand>
        <name>ATP</name>
        <dbReference type="ChEBI" id="CHEBI:30616"/>
    </ligand>
</feature>
<sequence length="556" mass="62056">MKVAMAQINSTVGDVEGNLTKIREFLENAKQSGADLVIFPELAVVGYPPQDLLLQNGFVEKNRKALEELIESNPIDIVAVVGFVDYVGKDLYNAAAVFKKDKFVGVVYKTLLPTYDVFDEDRYFKPLDEKQIAPLTVTVERKIIKLGVEICEDLWDSNYNVKVTDLLVRKGAELIVNISASPFLMGKHLERNRLLKKKSIKNSVPIFYCNLVGGQDELVFDGQSMAVDKDGHPIALGKQFEEDLVITDIDLETGKAKIVDVPIHDKTKEMFNALVLGVRDYLKKTGFEKTVIGMSGGIDSSVTACIAVEALGKENVIGISMPSKFSSDHSKSDAELLAENLGICFFKVGIQNVVDSFHTTLDEPLTKIRKCFDVKREADDPVADENIQPRVRGSLLMDISNRLKELKILVLNTGNKTEIALGFCTLYGDMAGGIGAIGDVSKLEVYKLADYFNKKSGKQIIPQSVIEKRPSPELKECHFDPFDFDIVSPMVDEIIENRRSKQDLIEMGYPKDVVEDTYKRVRNSEYKRRQATPCIKITPKAFGIGWKMPMVNKYSG</sequence>
<dbReference type="FunFam" id="3.40.50.620:FF:000106">
    <property type="entry name" value="Glutamine-dependent NAD(+) synthetase"/>
    <property type="match status" value="1"/>
</dbReference>
<dbReference type="GO" id="GO:0003952">
    <property type="term" value="F:NAD+ synthase (glutamine-hydrolyzing) activity"/>
    <property type="evidence" value="ECO:0007669"/>
    <property type="project" value="UniProtKB-EC"/>
</dbReference>
<evidence type="ECO:0000256" key="5">
    <source>
        <dbReference type="ARBA" id="ARBA00022741"/>
    </source>
</evidence>
<keyword evidence="6 8" id="KW-0067">ATP-binding</keyword>
<feature type="domain" description="CN hydrolase" evidence="10">
    <location>
        <begin position="1"/>
        <end position="251"/>
    </location>
</feature>
<reference evidence="11 12" key="1">
    <citation type="submission" date="2015-06" db="EMBL/GenBank/DDBJ databases">
        <title>New insights into the roles of widespread benthic archaea in carbon and nitrogen cycling.</title>
        <authorList>
            <person name="Lazar C.S."/>
            <person name="Baker B.J."/>
            <person name="Seitz K.W."/>
            <person name="Hyde A.S."/>
            <person name="Dick G.J."/>
            <person name="Hinrichs K.-U."/>
            <person name="Teske A.P."/>
        </authorList>
    </citation>
    <scope>NUCLEOTIDE SEQUENCE [LARGE SCALE GENOMIC DNA]</scope>
    <source>
        <strain evidence="11">SG8-32-1</strain>
    </source>
</reference>
<dbReference type="PANTHER" id="PTHR23090:SF9">
    <property type="entry name" value="GLUTAMINE-DEPENDENT NAD(+) SYNTHETASE"/>
    <property type="match status" value="1"/>
</dbReference>
<evidence type="ECO:0000256" key="1">
    <source>
        <dbReference type="ARBA" id="ARBA00005188"/>
    </source>
</evidence>
<evidence type="ECO:0000313" key="11">
    <source>
        <dbReference type="EMBL" id="KON33747.1"/>
    </source>
</evidence>
<keyword evidence="7 8" id="KW-0520">NAD</keyword>
<name>A0A0M0BYR3_9ARCH</name>
<gene>
    <name evidence="8" type="primary">nadE</name>
    <name evidence="11" type="ORF">AC477_01200</name>
</gene>
<dbReference type="EMBL" id="LFWU01000022">
    <property type="protein sequence ID" value="KON33747.1"/>
    <property type="molecule type" value="Genomic_DNA"/>
</dbReference>
<dbReference type="NCBIfam" id="TIGR00552">
    <property type="entry name" value="nadE"/>
    <property type="match status" value="1"/>
</dbReference>
<dbReference type="SUPFAM" id="SSF52402">
    <property type="entry name" value="Adenine nucleotide alpha hydrolases-like"/>
    <property type="match status" value="1"/>
</dbReference>
<feature type="binding site" evidence="8">
    <location>
        <position position="386"/>
    </location>
    <ligand>
        <name>deamido-NAD(+)</name>
        <dbReference type="ChEBI" id="CHEBI:58437"/>
        <note>ligand shared between two neighboring subunits</note>
    </ligand>
</feature>
<dbReference type="GO" id="GO:0000257">
    <property type="term" value="F:nitrilase activity"/>
    <property type="evidence" value="ECO:0007669"/>
    <property type="project" value="UniProtKB-ARBA"/>
</dbReference>
<dbReference type="GO" id="GO:0005524">
    <property type="term" value="F:ATP binding"/>
    <property type="evidence" value="ECO:0007669"/>
    <property type="project" value="UniProtKB-UniRule"/>
</dbReference>
<dbReference type="InterPro" id="IPR014729">
    <property type="entry name" value="Rossmann-like_a/b/a_fold"/>
</dbReference>
<dbReference type="PROSITE" id="PS50263">
    <property type="entry name" value="CN_HYDROLASE"/>
    <property type="match status" value="1"/>
</dbReference>
<dbReference type="Gene3D" id="3.40.50.620">
    <property type="entry name" value="HUPs"/>
    <property type="match status" value="1"/>
</dbReference>
<comment type="similarity">
    <text evidence="2 9">Belongs to the NAD synthetase family.</text>
</comment>
<dbReference type="HAMAP" id="MF_02090">
    <property type="entry name" value="NadE_glutamine_dep"/>
    <property type="match status" value="1"/>
</dbReference>
<feature type="active site" description="For glutaminase activity" evidence="8">
    <location>
        <position position="109"/>
    </location>
</feature>
<feature type="binding site" evidence="8">
    <location>
        <position position="181"/>
    </location>
    <ligand>
        <name>L-glutamine</name>
        <dbReference type="ChEBI" id="CHEBI:58359"/>
    </ligand>
</feature>
<comment type="caution">
    <text evidence="11">The sequence shown here is derived from an EMBL/GenBank/DDBJ whole genome shotgun (WGS) entry which is preliminary data.</text>
</comment>
<dbReference type="PANTHER" id="PTHR23090">
    <property type="entry name" value="NH 3 /GLUTAMINE-DEPENDENT NAD + SYNTHETASE"/>
    <property type="match status" value="1"/>
</dbReference>
<dbReference type="Pfam" id="PF00795">
    <property type="entry name" value="CN_hydrolase"/>
    <property type="match status" value="1"/>
</dbReference>
<dbReference type="Pfam" id="PF02540">
    <property type="entry name" value="NAD_synthase"/>
    <property type="match status" value="1"/>
</dbReference>
<dbReference type="InterPro" id="IPR014445">
    <property type="entry name" value="Gln-dep_NAD_synthase"/>
</dbReference>
<keyword evidence="4 8" id="KW-0436">Ligase</keyword>
<dbReference type="CDD" id="cd07570">
    <property type="entry name" value="GAT_Gln-NAD-synth"/>
    <property type="match status" value="1"/>
</dbReference>